<dbReference type="SUPFAM" id="SSF54373">
    <property type="entry name" value="FAD-linked reductases, C-terminal domain"/>
    <property type="match status" value="1"/>
</dbReference>
<evidence type="ECO:0000256" key="3">
    <source>
        <dbReference type="ARBA" id="ARBA00022630"/>
    </source>
</evidence>
<keyword evidence="4" id="KW-0274">FAD</keyword>
<feature type="domain" description="Alpha-glycerophosphate oxidase C-terminal" evidence="7">
    <location>
        <begin position="390"/>
        <end position="497"/>
    </location>
</feature>
<evidence type="ECO:0000256" key="5">
    <source>
        <dbReference type="ARBA" id="ARBA00023002"/>
    </source>
</evidence>
<organism evidence="8">
    <name type="scientific">hydrothermal vent metagenome</name>
    <dbReference type="NCBI Taxonomy" id="652676"/>
    <lineage>
        <taxon>unclassified sequences</taxon>
        <taxon>metagenomes</taxon>
        <taxon>ecological metagenomes</taxon>
    </lineage>
</organism>
<dbReference type="Gene3D" id="3.50.50.60">
    <property type="entry name" value="FAD/NAD(P)-binding domain"/>
    <property type="match status" value="1"/>
</dbReference>
<dbReference type="PROSITE" id="PS00977">
    <property type="entry name" value="FAD_G3PDH_1"/>
    <property type="match status" value="1"/>
</dbReference>
<proteinExistence type="inferred from homology"/>
<evidence type="ECO:0000259" key="7">
    <source>
        <dbReference type="Pfam" id="PF16901"/>
    </source>
</evidence>
<reference evidence="8" key="1">
    <citation type="submission" date="2018-06" db="EMBL/GenBank/DDBJ databases">
        <authorList>
            <person name="Zhirakovskaya E."/>
        </authorList>
    </citation>
    <scope>NUCLEOTIDE SEQUENCE</scope>
</reference>
<dbReference type="PANTHER" id="PTHR11985:SF15">
    <property type="entry name" value="GLYCEROL-3-PHOSPHATE DEHYDROGENASE, MITOCHONDRIAL"/>
    <property type="match status" value="1"/>
</dbReference>
<name>A0A3B0T067_9ZZZZ</name>
<dbReference type="InterPro" id="IPR006076">
    <property type="entry name" value="FAD-dep_OxRdtase"/>
</dbReference>
<dbReference type="Pfam" id="PF16901">
    <property type="entry name" value="DAO_C"/>
    <property type="match status" value="1"/>
</dbReference>
<evidence type="ECO:0000256" key="1">
    <source>
        <dbReference type="ARBA" id="ARBA00001974"/>
    </source>
</evidence>
<dbReference type="Gene3D" id="3.30.9.10">
    <property type="entry name" value="D-Amino Acid Oxidase, subunit A, domain 2"/>
    <property type="match status" value="1"/>
</dbReference>
<dbReference type="NCBIfam" id="NF008899">
    <property type="entry name" value="PRK12266.1"/>
    <property type="match status" value="1"/>
</dbReference>
<dbReference type="PRINTS" id="PR01001">
    <property type="entry name" value="FADG3PDH"/>
</dbReference>
<comment type="similarity">
    <text evidence="2">Belongs to the FAD-dependent glycerol-3-phosphate dehydrogenase family.</text>
</comment>
<dbReference type="InterPro" id="IPR000447">
    <property type="entry name" value="G3P_DH_FAD-dep"/>
</dbReference>
<dbReference type="InterPro" id="IPR031656">
    <property type="entry name" value="DAO_C"/>
</dbReference>
<dbReference type="GO" id="GO:0046168">
    <property type="term" value="P:glycerol-3-phosphate catabolic process"/>
    <property type="evidence" value="ECO:0007669"/>
    <property type="project" value="TreeGrafter"/>
</dbReference>
<evidence type="ECO:0000259" key="6">
    <source>
        <dbReference type="Pfam" id="PF01266"/>
    </source>
</evidence>
<dbReference type="SUPFAM" id="SSF51905">
    <property type="entry name" value="FAD/NAD(P)-binding domain"/>
    <property type="match status" value="1"/>
</dbReference>
<keyword evidence="5 8" id="KW-0560">Oxidoreductase</keyword>
<keyword evidence="3" id="KW-0285">Flavoprotein</keyword>
<dbReference type="InterPro" id="IPR036188">
    <property type="entry name" value="FAD/NAD-bd_sf"/>
</dbReference>
<dbReference type="GO" id="GO:0004368">
    <property type="term" value="F:glycerol-3-phosphate dehydrogenase (quinone) activity"/>
    <property type="evidence" value="ECO:0007669"/>
    <property type="project" value="UniProtKB-EC"/>
</dbReference>
<dbReference type="PROSITE" id="PS00978">
    <property type="entry name" value="FAD_G3PDH_2"/>
    <property type="match status" value="1"/>
</dbReference>
<dbReference type="InterPro" id="IPR038299">
    <property type="entry name" value="DAO_C_sf"/>
</dbReference>
<comment type="cofactor">
    <cofactor evidence="1">
        <name>FAD</name>
        <dbReference type="ChEBI" id="CHEBI:57692"/>
    </cofactor>
</comment>
<accession>A0A3B0T067</accession>
<dbReference type="AlphaFoldDB" id="A0A3B0T067"/>
<evidence type="ECO:0000256" key="2">
    <source>
        <dbReference type="ARBA" id="ARBA00007330"/>
    </source>
</evidence>
<protein>
    <submittedName>
        <fullName evidence="8">Aerobic glycerol-3-phosphate dehydrogenase</fullName>
        <ecNumber evidence="8">1.1.5.3</ecNumber>
    </submittedName>
</protein>
<dbReference type="Gene3D" id="6.10.250.1890">
    <property type="match status" value="1"/>
</dbReference>
<dbReference type="Gene3D" id="1.10.8.870">
    <property type="entry name" value="Alpha-glycerophosphate oxidase, cap domain"/>
    <property type="match status" value="1"/>
</dbReference>
<gene>
    <name evidence="8" type="ORF">MNBD_ALPHA08-1170</name>
</gene>
<dbReference type="PANTHER" id="PTHR11985">
    <property type="entry name" value="GLYCEROL-3-PHOSPHATE DEHYDROGENASE"/>
    <property type="match status" value="1"/>
</dbReference>
<dbReference type="NCBIfam" id="NF009906">
    <property type="entry name" value="PRK13369.1"/>
    <property type="match status" value="1"/>
</dbReference>
<dbReference type="EMBL" id="UOEC01000195">
    <property type="protein sequence ID" value="VAW02214.1"/>
    <property type="molecule type" value="Genomic_DNA"/>
</dbReference>
<evidence type="ECO:0000313" key="8">
    <source>
        <dbReference type="EMBL" id="VAW02214.1"/>
    </source>
</evidence>
<dbReference type="EC" id="1.1.5.3" evidence="8"/>
<evidence type="ECO:0000256" key="4">
    <source>
        <dbReference type="ARBA" id="ARBA00022827"/>
    </source>
</evidence>
<feature type="domain" description="FAD dependent oxidoreductase" evidence="6">
    <location>
        <begin position="11"/>
        <end position="367"/>
    </location>
</feature>
<sequence>MSVSSENKIYDIAIIGGGVNGCGVARDAAGRGLSVLLLEKDDLASATSSASSKMIHGGLRYLEQYEFLLVRKALQEREVLLSIAPHIIAPLRLVLPHNAALRPKWMIRIGLFLYDMLGGRKLLKKSRQIDLRNNAAGGPLKPEFTHGFEYSDCLVDDARLVILNAVDARQNGADILTRCELVEGHREQDNWRLETIDVRSGKKVQFKARILVNAAGPWVSEVVSDRIMLDTTSDVRLVKGSHIVVPKLYDHDRAYIFQNADKRVIFAIPFHGDFTLIGTTDVDVTGDPGGATVAKQEIDYLCDAASEYFAEPVKPQDVVWKFSGIRPLFDDGESSASETTRDYVLELLEPHDKPPLLSVFGGKITTYRRLAEAVFEKLQNWLPGLKPDWTATAPLPGGDFAITDLQNNVNQLHADFSFLQAATARRLFLSYGTNARQILGRCKTEKDLGKLFGSDLYQREVEYLVSKEWAVTAEDIVWRRSKTGLFMSKRQIAALDKWLKSQ</sequence>
<dbReference type="Pfam" id="PF01266">
    <property type="entry name" value="DAO"/>
    <property type="match status" value="1"/>
</dbReference>